<reference evidence="2 5" key="1">
    <citation type="submission" date="2018-09" db="EMBL/GenBank/DDBJ databases">
        <title>Roseomonas sp. nov., isolated from feces of Tibetan antelopes in the Qinghai-Tibet plateau, China.</title>
        <authorList>
            <person name="Tian Z."/>
        </authorList>
    </citation>
    <scope>NUCLEOTIDE SEQUENCE [LARGE SCALE GENOMIC DNA]</scope>
    <source>
        <strain evidence="3 4">Z23</strain>
        <strain evidence="2 5">Z24</strain>
    </source>
</reference>
<feature type="domain" description="Glycosyltransferase 2-like" evidence="1">
    <location>
        <begin position="10"/>
        <end position="139"/>
    </location>
</feature>
<evidence type="ECO:0000313" key="5">
    <source>
        <dbReference type="Proteomes" id="UP000278036"/>
    </source>
</evidence>
<keyword evidence="2" id="KW-0808">Transferase</keyword>
<dbReference type="PANTHER" id="PTHR48090">
    <property type="entry name" value="UNDECAPRENYL-PHOSPHATE 4-DEOXY-4-FORMAMIDO-L-ARABINOSE TRANSFERASE-RELATED"/>
    <property type="match status" value="1"/>
</dbReference>
<dbReference type="InParanoid" id="A0A3A9JY78"/>
<proteinExistence type="predicted"/>
<evidence type="ECO:0000313" key="4">
    <source>
        <dbReference type="Proteomes" id="UP000274097"/>
    </source>
</evidence>
<dbReference type="OrthoDB" id="9808633at2"/>
<dbReference type="PANTHER" id="PTHR48090:SF7">
    <property type="entry name" value="RFBJ PROTEIN"/>
    <property type="match status" value="1"/>
</dbReference>
<dbReference type="Pfam" id="PF00535">
    <property type="entry name" value="Glycos_transf_2"/>
    <property type="match status" value="1"/>
</dbReference>
<dbReference type="Proteomes" id="UP000274097">
    <property type="component" value="Unassembled WGS sequence"/>
</dbReference>
<comment type="caution">
    <text evidence="2">The sequence shown here is derived from an EMBL/GenBank/DDBJ whole genome shotgun (WGS) entry which is preliminary data.</text>
</comment>
<accession>A0A3A9JY78</accession>
<evidence type="ECO:0000259" key="1">
    <source>
        <dbReference type="Pfam" id="PF00535"/>
    </source>
</evidence>
<dbReference type="Proteomes" id="UP000278036">
    <property type="component" value="Unassembled WGS sequence"/>
</dbReference>
<evidence type="ECO:0000313" key="2">
    <source>
        <dbReference type="EMBL" id="RKK05778.1"/>
    </source>
</evidence>
<dbReference type="RefSeq" id="WP_120636797.1">
    <property type="nucleotide sequence ID" value="NZ_RAQU01000010.1"/>
</dbReference>
<name>A0A3A9JY78_9PROT</name>
<dbReference type="InterPro" id="IPR001173">
    <property type="entry name" value="Glyco_trans_2-like"/>
</dbReference>
<evidence type="ECO:0000313" key="3">
    <source>
        <dbReference type="EMBL" id="RMI24992.1"/>
    </source>
</evidence>
<keyword evidence="4" id="KW-1185">Reference proteome</keyword>
<dbReference type="EMBL" id="RAQU01000010">
    <property type="protein sequence ID" value="RKK05778.1"/>
    <property type="molecule type" value="Genomic_DNA"/>
</dbReference>
<dbReference type="InterPro" id="IPR050256">
    <property type="entry name" value="Glycosyltransferase_2"/>
</dbReference>
<sequence>MPSRSATHLVLIPSFNSGPLVLDTVKAARARWDPVWVVVDGSTDGTAEALAAAAATDPGLRVMVLPRNQGKGAAVLHGLEAAAAAGFTHVLAMDADGQHPADRIPEFMALSGTHPEAMVLGTPIFGPEAPIERVRGRRISNFCTDLETLWHGIGDSLFGFRVYPVRPLLEVMRAHRWMRRYDFDAEAAVRLSWRQVPAINVAVPVRYLRPEEGGVSHFRYGRDNVLLSWMHLRLGAGFLLRLPWLLAHRVGAAAGPAPTQRLSGR</sequence>
<dbReference type="AlphaFoldDB" id="A0A3A9JY78"/>
<gene>
    <name evidence="2" type="ORF">D6Z83_02730</name>
    <name evidence="3" type="ORF">EBE87_10230</name>
</gene>
<dbReference type="Gene3D" id="3.90.550.10">
    <property type="entry name" value="Spore Coat Polysaccharide Biosynthesis Protein SpsA, Chain A"/>
    <property type="match status" value="1"/>
</dbReference>
<dbReference type="GO" id="GO:0016740">
    <property type="term" value="F:transferase activity"/>
    <property type="evidence" value="ECO:0007669"/>
    <property type="project" value="UniProtKB-KW"/>
</dbReference>
<dbReference type="CDD" id="cd04179">
    <property type="entry name" value="DPM_DPG-synthase_like"/>
    <property type="match status" value="1"/>
</dbReference>
<organism evidence="2 5">
    <name type="scientific">Teichococcus wenyumeiae</name>
    <dbReference type="NCBI Taxonomy" id="2478470"/>
    <lineage>
        <taxon>Bacteria</taxon>
        <taxon>Pseudomonadati</taxon>
        <taxon>Pseudomonadota</taxon>
        <taxon>Alphaproteobacteria</taxon>
        <taxon>Acetobacterales</taxon>
        <taxon>Roseomonadaceae</taxon>
        <taxon>Roseomonas</taxon>
    </lineage>
</organism>
<dbReference type="EMBL" id="RFLX01000006">
    <property type="protein sequence ID" value="RMI24992.1"/>
    <property type="molecule type" value="Genomic_DNA"/>
</dbReference>
<protein>
    <submittedName>
        <fullName evidence="2 3">Glycosyltransferase</fullName>
    </submittedName>
</protein>
<dbReference type="SUPFAM" id="SSF53448">
    <property type="entry name" value="Nucleotide-diphospho-sugar transferases"/>
    <property type="match status" value="1"/>
</dbReference>
<dbReference type="InterPro" id="IPR029044">
    <property type="entry name" value="Nucleotide-diphossugar_trans"/>
</dbReference>